<dbReference type="AlphaFoldDB" id="A0A511YGM7"/>
<name>A0A511YGM7_9FLAO</name>
<comment type="similarity">
    <text evidence="10">Belongs to the monovalent cation:proton antiporter 1 (CPA1) transporter (TC 2.A.36) family.</text>
</comment>
<comment type="subcellular location">
    <subcellularLocation>
        <location evidence="1 10">Cell membrane</location>
        <topology evidence="1 10">Multi-pass membrane protein</topology>
    </subcellularLocation>
</comment>
<feature type="transmembrane region" description="Helical" evidence="10">
    <location>
        <begin position="350"/>
        <end position="372"/>
    </location>
</feature>
<dbReference type="PANTHER" id="PTHR10110">
    <property type="entry name" value="SODIUM/HYDROGEN EXCHANGER"/>
    <property type="match status" value="1"/>
</dbReference>
<feature type="transmembrane region" description="Helical" evidence="10">
    <location>
        <begin position="305"/>
        <end position="330"/>
    </location>
</feature>
<gene>
    <name evidence="12" type="ORF">CHA01nite_01040</name>
</gene>
<dbReference type="NCBIfam" id="TIGR00831">
    <property type="entry name" value="a_cpa1"/>
    <property type="match status" value="1"/>
</dbReference>
<evidence type="ECO:0000313" key="12">
    <source>
        <dbReference type="EMBL" id="GEN74364.1"/>
    </source>
</evidence>
<evidence type="ECO:0000313" key="13">
    <source>
        <dbReference type="Proteomes" id="UP000321863"/>
    </source>
</evidence>
<keyword evidence="10" id="KW-0050">Antiport</keyword>
<dbReference type="Gene3D" id="6.10.140.1330">
    <property type="match status" value="1"/>
</dbReference>
<feature type="transmembrane region" description="Helical" evidence="10">
    <location>
        <begin position="158"/>
        <end position="176"/>
    </location>
</feature>
<keyword evidence="3 10" id="KW-1003">Cell membrane</keyword>
<dbReference type="RefSeq" id="WP_146939265.1">
    <property type="nucleotide sequence ID" value="NZ_BJYJ01000001.1"/>
</dbReference>
<dbReference type="GO" id="GO:0015385">
    <property type="term" value="F:sodium:proton antiporter activity"/>
    <property type="evidence" value="ECO:0007669"/>
    <property type="project" value="InterPro"/>
</dbReference>
<dbReference type="PANTHER" id="PTHR10110:SF86">
    <property type="entry name" value="SODIUM_HYDROGEN EXCHANGER 7"/>
    <property type="match status" value="1"/>
</dbReference>
<evidence type="ECO:0000256" key="1">
    <source>
        <dbReference type="ARBA" id="ARBA00004651"/>
    </source>
</evidence>
<dbReference type="EMBL" id="BJYJ01000001">
    <property type="protein sequence ID" value="GEN74364.1"/>
    <property type="molecule type" value="Genomic_DNA"/>
</dbReference>
<feature type="transmembrane region" description="Helical" evidence="10">
    <location>
        <begin position="113"/>
        <end position="137"/>
    </location>
</feature>
<feature type="transmembrane region" description="Helical" evidence="10">
    <location>
        <begin position="265"/>
        <end position="285"/>
    </location>
</feature>
<keyword evidence="7 10" id="KW-0406">Ion transport</keyword>
<evidence type="ECO:0000256" key="4">
    <source>
        <dbReference type="ARBA" id="ARBA00022692"/>
    </source>
</evidence>
<dbReference type="InterPro" id="IPR004705">
    <property type="entry name" value="Cation/H_exchanger_CPA1_bac"/>
</dbReference>
<keyword evidence="9 10" id="KW-0739">Sodium transport</keyword>
<keyword evidence="4 10" id="KW-0812">Transmembrane</keyword>
<evidence type="ECO:0000256" key="5">
    <source>
        <dbReference type="ARBA" id="ARBA00022989"/>
    </source>
</evidence>
<feature type="transmembrane region" description="Helical" evidence="10">
    <location>
        <begin position="6"/>
        <end position="22"/>
    </location>
</feature>
<dbReference type="InterPro" id="IPR006153">
    <property type="entry name" value="Cation/H_exchanger_TM"/>
</dbReference>
<keyword evidence="6 10" id="KW-0915">Sodium</keyword>
<feature type="domain" description="Cation/H+ exchanger transmembrane" evidence="11">
    <location>
        <begin position="14"/>
        <end position="409"/>
    </location>
</feature>
<dbReference type="Pfam" id="PF00999">
    <property type="entry name" value="Na_H_Exchanger"/>
    <property type="match status" value="1"/>
</dbReference>
<dbReference type="GO" id="GO:0015386">
    <property type="term" value="F:potassium:proton antiporter activity"/>
    <property type="evidence" value="ECO:0007669"/>
    <property type="project" value="TreeGrafter"/>
</dbReference>
<dbReference type="GO" id="GO:0051453">
    <property type="term" value="P:regulation of intracellular pH"/>
    <property type="evidence" value="ECO:0007669"/>
    <property type="project" value="TreeGrafter"/>
</dbReference>
<keyword evidence="5 10" id="KW-1133">Transmembrane helix</keyword>
<keyword evidence="2 10" id="KW-0813">Transport</keyword>
<feature type="transmembrane region" description="Helical" evidence="10">
    <location>
        <begin position="182"/>
        <end position="202"/>
    </location>
</feature>
<comment type="function">
    <text evidence="10">Na(+)/H(+) antiporter that extrudes sodium in exchange for external protons.</text>
</comment>
<dbReference type="GO" id="GO:0005886">
    <property type="term" value="C:plasma membrane"/>
    <property type="evidence" value="ECO:0007669"/>
    <property type="project" value="UniProtKB-SubCell"/>
</dbReference>
<dbReference type="OrthoDB" id="9809206at2"/>
<evidence type="ECO:0000256" key="6">
    <source>
        <dbReference type="ARBA" id="ARBA00023053"/>
    </source>
</evidence>
<reference evidence="12 13" key="1">
    <citation type="submission" date="2019-07" db="EMBL/GenBank/DDBJ databases">
        <title>Whole genome shotgun sequence of Chryseobacterium hagamense NBRC 105253.</title>
        <authorList>
            <person name="Hosoyama A."/>
            <person name="Uohara A."/>
            <person name="Ohji S."/>
            <person name="Ichikawa N."/>
        </authorList>
    </citation>
    <scope>NUCLEOTIDE SEQUENCE [LARGE SCALE GENOMIC DNA]</scope>
    <source>
        <strain evidence="12 13">NBRC 105253</strain>
    </source>
</reference>
<feature type="transmembrane region" description="Helical" evidence="10">
    <location>
        <begin position="84"/>
        <end position="107"/>
    </location>
</feature>
<dbReference type="Proteomes" id="UP000321863">
    <property type="component" value="Unassembled WGS sequence"/>
</dbReference>
<evidence type="ECO:0000256" key="8">
    <source>
        <dbReference type="ARBA" id="ARBA00023136"/>
    </source>
</evidence>
<dbReference type="GO" id="GO:0098719">
    <property type="term" value="P:sodium ion import across plasma membrane"/>
    <property type="evidence" value="ECO:0007669"/>
    <property type="project" value="TreeGrafter"/>
</dbReference>
<keyword evidence="13" id="KW-1185">Reference proteome</keyword>
<proteinExistence type="inferred from homology"/>
<feature type="transmembrane region" description="Helical" evidence="10">
    <location>
        <begin position="27"/>
        <end position="43"/>
    </location>
</feature>
<feature type="transmembrane region" description="Helical" evidence="10">
    <location>
        <begin position="384"/>
        <end position="408"/>
    </location>
</feature>
<evidence type="ECO:0000256" key="9">
    <source>
        <dbReference type="ARBA" id="ARBA00023201"/>
    </source>
</evidence>
<evidence type="ECO:0000256" key="7">
    <source>
        <dbReference type="ARBA" id="ARBA00023065"/>
    </source>
</evidence>
<keyword evidence="8 10" id="KW-0472">Membrane</keyword>
<dbReference type="InterPro" id="IPR018422">
    <property type="entry name" value="Cation/H_exchanger_CPA1"/>
</dbReference>
<evidence type="ECO:0000256" key="2">
    <source>
        <dbReference type="ARBA" id="ARBA00022448"/>
    </source>
</evidence>
<organism evidence="12 13">
    <name type="scientific">Chryseobacterium hagamense</name>
    <dbReference type="NCBI Taxonomy" id="395935"/>
    <lineage>
        <taxon>Bacteria</taxon>
        <taxon>Pseudomonadati</taxon>
        <taxon>Bacteroidota</taxon>
        <taxon>Flavobacteriia</taxon>
        <taxon>Flavobacteriales</taxon>
        <taxon>Weeksellaceae</taxon>
        <taxon>Chryseobacterium group</taxon>
        <taxon>Chryseobacterium</taxon>
    </lineage>
</organism>
<evidence type="ECO:0000256" key="10">
    <source>
        <dbReference type="RuleBase" id="RU366002"/>
    </source>
</evidence>
<evidence type="ECO:0000259" key="11">
    <source>
        <dbReference type="Pfam" id="PF00999"/>
    </source>
</evidence>
<comment type="caution">
    <text evidence="12">The sequence shown here is derived from an EMBL/GenBank/DDBJ whole genome shotgun (WGS) entry which is preliminary data.</text>
</comment>
<feature type="transmembrane region" description="Helical" evidence="10">
    <location>
        <begin position="55"/>
        <end position="72"/>
    </location>
</feature>
<protein>
    <submittedName>
        <fullName evidence="12">Na+/H+ antiporter</fullName>
    </submittedName>
</protein>
<evidence type="ECO:0000256" key="3">
    <source>
        <dbReference type="ARBA" id="ARBA00022475"/>
    </source>
</evidence>
<accession>A0A511YGM7</accession>
<sequence length="527" mass="58856">MIENFPFYLSLIIVIILLIMIANKIRVAYPVLLVVAGLLISFIPDIPRIHIDPELIFIIFLPPLLYEAAWKISWKEMWRWRRIIGSFAFVVVLLTATIVAFVANHFIPGFSLALGFLLGGIVSPPDAVSAGAILKFVKVPKRMSSILEGESLLNDASSLIILRFAMIAVATGQFIWQDAVLSFSWMLIGGIGTGLLIGWLFMKGQKILPTDANMDTVLTIVSPYLMYIAAEEIHSSGVLAVVSGGLLLSNHRHNFLSTSSRLRGISVWDSLAFILNGLVFILIGLDLPEITSGLQGVSVYTAIGYGLLITLVLVVVRILAAYGAVVITLIARNFITVADSRHPGFKVPAILGWTGMRGVVSLAAALSIPVKLSHNGPDFPHRNLILFITFVVILTTLLAQGLTLPLIIRKVNMPAYKDHLPDDEAEDLIRREMAKLTVDHLDLNYRGLLEKSPFLQQINEKWRGKLEEEQDLKLSSEIKQAYLDVLDRQRTWLIEQNHDRNQHFDEDLIRKHLMKIDLEEERILLVN</sequence>